<evidence type="ECO:0000313" key="3">
    <source>
        <dbReference type="Proteomes" id="UP000481153"/>
    </source>
</evidence>
<feature type="compositionally biased region" description="Polar residues" evidence="1">
    <location>
        <begin position="82"/>
        <end position="93"/>
    </location>
</feature>
<feature type="region of interest" description="Disordered" evidence="1">
    <location>
        <begin position="73"/>
        <end position="93"/>
    </location>
</feature>
<gene>
    <name evidence="2" type="ORF">Ae201684_014927</name>
</gene>
<sequence length="530" mass="60015">MPNSSKLASRCIVDRIDQLVVDARELKQGRRSNAFDILCKLQELEAIAGLHFQDMTVVESKFKKVAQILKSSSSPYSSISSGNGRNASTLNPLTKQPSLRQSLHINQLVLALCTSGFTGTSMAWQALGGICTTCFESPFENTLWRNRSLPAMPWTRQVAANWITATLMEQFDPLVSHCTAAPIPNCGQTIDIPCASSSPLCVEEVSHIHLVHLEHLQTYHATKFRQHRVRLPFSTLVRLRKEHYKAGLKCNSPLEMFHPERSEYSIALQHIQSAGGERLNSPSSQYILTRQFEDENSYCIVACAITKDERYPNQHGLTREWVCWTVIKRNQDNTATIIQMAVATGLQDVSTGRFVPYDNVDQMIHGSCDALFEKLTVRLVQQTTRAFRQDAQQTLTKLSGLQSQYAMNQEISIVGKDCYNHNKRSRTNIASSEKRIRRDDVFRAIYLLSQRFSEEFEAKRIAAVVDYLTRHPMDATAFVALSGSPRVQRAWLQSKFQECSAKSWRSQMICSDGTRHSDRNAVENMEFLVK</sequence>
<organism evidence="2 3">
    <name type="scientific">Aphanomyces euteiches</name>
    <dbReference type="NCBI Taxonomy" id="100861"/>
    <lineage>
        <taxon>Eukaryota</taxon>
        <taxon>Sar</taxon>
        <taxon>Stramenopiles</taxon>
        <taxon>Oomycota</taxon>
        <taxon>Saprolegniomycetes</taxon>
        <taxon>Saprolegniales</taxon>
        <taxon>Verrucalvaceae</taxon>
        <taxon>Aphanomyces</taxon>
    </lineage>
</organism>
<dbReference type="EMBL" id="VJMJ01000204">
    <property type="protein sequence ID" value="KAF0726936.1"/>
    <property type="molecule type" value="Genomic_DNA"/>
</dbReference>
<protein>
    <submittedName>
        <fullName evidence="2">Uncharacterized protein</fullName>
    </submittedName>
</protein>
<dbReference type="AlphaFoldDB" id="A0A6G0WIA2"/>
<proteinExistence type="predicted"/>
<evidence type="ECO:0000313" key="2">
    <source>
        <dbReference type="EMBL" id="KAF0726936.1"/>
    </source>
</evidence>
<reference evidence="2 3" key="1">
    <citation type="submission" date="2019-07" db="EMBL/GenBank/DDBJ databases">
        <title>Genomics analysis of Aphanomyces spp. identifies a new class of oomycete effector associated with host adaptation.</title>
        <authorList>
            <person name="Gaulin E."/>
        </authorList>
    </citation>
    <scope>NUCLEOTIDE SEQUENCE [LARGE SCALE GENOMIC DNA]</scope>
    <source>
        <strain evidence="2 3">ATCC 201684</strain>
    </source>
</reference>
<keyword evidence="3" id="KW-1185">Reference proteome</keyword>
<name>A0A6G0WIA2_9STRA</name>
<accession>A0A6G0WIA2</accession>
<comment type="caution">
    <text evidence="2">The sequence shown here is derived from an EMBL/GenBank/DDBJ whole genome shotgun (WGS) entry which is preliminary data.</text>
</comment>
<dbReference type="Proteomes" id="UP000481153">
    <property type="component" value="Unassembled WGS sequence"/>
</dbReference>
<evidence type="ECO:0000256" key="1">
    <source>
        <dbReference type="SAM" id="MobiDB-lite"/>
    </source>
</evidence>
<dbReference type="VEuPathDB" id="FungiDB:AeMF1_003225"/>